<sequence length="101" mass="11054">MAREKTPQPKRLKHLIKQPLALDIWKSVIKSLDPGSEITALTNGPSTTLSQIILFENTSSVIQVSFVIVVAVIVVQNSCFGGFSVSNLSVPWVLSMSKFCH</sequence>
<protein>
    <submittedName>
        <fullName evidence="1">Uncharacterized protein</fullName>
    </submittedName>
</protein>
<dbReference type="PANTHER" id="PTHR46692">
    <property type="entry name" value="INOSINE-URIDINE PREFERRING NUCLEOSIDE HYDROLASE FAMILY PROTEIN"/>
    <property type="match status" value="1"/>
</dbReference>
<evidence type="ECO:0000313" key="2">
    <source>
        <dbReference type="Proteomes" id="UP000593564"/>
    </source>
</evidence>
<proteinExistence type="predicted"/>
<reference evidence="2" key="1">
    <citation type="journal article" date="2020" name="Nat. Commun.">
        <title>Genome assembly of wild tea tree DASZ reveals pedigree and selection history of tea varieties.</title>
        <authorList>
            <person name="Zhang W."/>
            <person name="Zhang Y."/>
            <person name="Qiu H."/>
            <person name="Guo Y."/>
            <person name="Wan H."/>
            <person name="Zhang X."/>
            <person name="Scossa F."/>
            <person name="Alseekh S."/>
            <person name="Zhang Q."/>
            <person name="Wang P."/>
            <person name="Xu L."/>
            <person name="Schmidt M.H."/>
            <person name="Jia X."/>
            <person name="Li D."/>
            <person name="Zhu A."/>
            <person name="Guo F."/>
            <person name="Chen W."/>
            <person name="Ni D."/>
            <person name="Usadel B."/>
            <person name="Fernie A.R."/>
            <person name="Wen W."/>
        </authorList>
    </citation>
    <scope>NUCLEOTIDE SEQUENCE [LARGE SCALE GENOMIC DNA]</scope>
    <source>
        <strain evidence="2">cv. G240</strain>
    </source>
</reference>
<accession>A0A7J7H3B4</accession>
<organism evidence="1 2">
    <name type="scientific">Camellia sinensis</name>
    <name type="common">Tea plant</name>
    <name type="synonym">Thea sinensis</name>
    <dbReference type="NCBI Taxonomy" id="4442"/>
    <lineage>
        <taxon>Eukaryota</taxon>
        <taxon>Viridiplantae</taxon>
        <taxon>Streptophyta</taxon>
        <taxon>Embryophyta</taxon>
        <taxon>Tracheophyta</taxon>
        <taxon>Spermatophyta</taxon>
        <taxon>Magnoliopsida</taxon>
        <taxon>eudicotyledons</taxon>
        <taxon>Gunneridae</taxon>
        <taxon>Pentapetalae</taxon>
        <taxon>asterids</taxon>
        <taxon>Ericales</taxon>
        <taxon>Theaceae</taxon>
        <taxon>Camellia</taxon>
    </lineage>
</organism>
<evidence type="ECO:0000313" key="1">
    <source>
        <dbReference type="EMBL" id="KAF5946186.1"/>
    </source>
</evidence>
<comment type="caution">
    <text evidence="1">The sequence shown here is derived from an EMBL/GenBank/DDBJ whole genome shotgun (WGS) entry which is preliminary data.</text>
</comment>
<dbReference type="PANTHER" id="PTHR46692:SF2">
    <property type="entry name" value="INOSINE_URIDINE-PREFERRING NUCLEOSIDE HYDROLASE DOMAIN-CONTAINING PROTEIN"/>
    <property type="match status" value="1"/>
</dbReference>
<dbReference type="EMBL" id="JACBKZ010000007">
    <property type="protein sequence ID" value="KAF5946186.1"/>
    <property type="molecule type" value="Genomic_DNA"/>
</dbReference>
<reference evidence="1 2" key="2">
    <citation type="submission" date="2020-07" db="EMBL/GenBank/DDBJ databases">
        <title>Genome assembly of wild tea tree DASZ reveals pedigree and selection history of tea varieties.</title>
        <authorList>
            <person name="Zhang W."/>
        </authorList>
    </citation>
    <scope>NUCLEOTIDE SEQUENCE [LARGE SCALE GENOMIC DNA]</scope>
    <source>
        <strain evidence="2">cv. G240</strain>
        <tissue evidence="1">Leaf</tissue>
    </source>
</reference>
<dbReference type="AlphaFoldDB" id="A0A7J7H3B4"/>
<dbReference type="Proteomes" id="UP000593564">
    <property type="component" value="Unassembled WGS sequence"/>
</dbReference>
<gene>
    <name evidence="1" type="ORF">HYC85_016414</name>
</gene>
<keyword evidence="2" id="KW-1185">Reference proteome</keyword>
<name>A0A7J7H3B4_CAMSI</name>